<dbReference type="GeneID" id="105426077"/>
<feature type="region of interest" description="Disordered" evidence="1">
    <location>
        <begin position="30"/>
        <end position="76"/>
    </location>
</feature>
<feature type="compositionally biased region" description="Basic and acidic residues" evidence="1">
    <location>
        <begin position="52"/>
        <end position="67"/>
    </location>
</feature>
<organism evidence="2 3">
    <name type="scientific">Pogonomyrmex barbatus</name>
    <name type="common">red harvester ant</name>
    <dbReference type="NCBI Taxonomy" id="144034"/>
    <lineage>
        <taxon>Eukaryota</taxon>
        <taxon>Metazoa</taxon>
        <taxon>Ecdysozoa</taxon>
        <taxon>Arthropoda</taxon>
        <taxon>Hexapoda</taxon>
        <taxon>Insecta</taxon>
        <taxon>Pterygota</taxon>
        <taxon>Neoptera</taxon>
        <taxon>Endopterygota</taxon>
        <taxon>Hymenoptera</taxon>
        <taxon>Apocrita</taxon>
        <taxon>Aculeata</taxon>
        <taxon>Formicoidea</taxon>
        <taxon>Formicidae</taxon>
        <taxon>Myrmicinae</taxon>
        <taxon>Pogonomyrmex</taxon>
    </lineage>
</organism>
<accession>A0A6I9WU38</accession>
<evidence type="ECO:0000313" key="2">
    <source>
        <dbReference type="Proteomes" id="UP000504615"/>
    </source>
</evidence>
<evidence type="ECO:0000313" key="3">
    <source>
        <dbReference type="RefSeq" id="XP_011635449.1"/>
    </source>
</evidence>
<dbReference type="Proteomes" id="UP000504615">
    <property type="component" value="Unplaced"/>
</dbReference>
<dbReference type="KEGG" id="pbar:105426077"/>
<sequence>MWQDVANHNKFTLVTLHPLSSFGANTMIEATSASPSTATTKTATTASSRLFVTEKGKSPGSKDRPSGYRESQCGESQEISVDEFPARFVAFPVGKWGSRKRIFATAVFTRQFGQIQFNT</sequence>
<feature type="compositionally biased region" description="Low complexity" evidence="1">
    <location>
        <begin position="30"/>
        <end position="48"/>
    </location>
</feature>
<dbReference type="RefSeq" id="XP_011635449.1">
    <property type="nucleotide sequence ID" value="XM_011637147.2"/>
</dbReference>
<dbReference type="AlphaFoldDB" id="A0A6I9WU38"/>
<gene>
    <name evidence="3" type="primary">LOC105426077</name>
</gene>
<keyword evidence="2" id="KW-1185">Reference proteome</keyword>
<proteinExistence type="predicted"/>
<reference evidence="3" key="1">
    <citation type="submission" date="2025-08" db="UniProtKB">
        <authorList>
            <consortium name="RefSeq"/>
        </authorList>
    </citation>
    <scope>IDENTIFICATION</scope>
</reference>
<name>A0A6I9WU38_9HYME</name>
<evidence type="ECO:0000256" key="1">
    <source>
        <dbReference type="SAM" id="MobiDB-lite"/>
    </source>
</evidence>
<protein>
    <submittedName>
        <fullName evidence="3">Uncharacterized protein LOC105426077 isoform X1</fullName>
    </submittedName>
</protein>